<evidence type="ECO:0000313" key="3">
    <source>
        <dbReference type="EMBL" id="CAG7609317.1"/>
    </source>
</evidence>
<dbReference type="GO" id="GO:0016831">
    <property type="term" value="F:carboxy-lyase activity"/>
    <property type="evidence" value="ECO:0007669"/>
    <property type="project" value="InterPro"/>
</dbReference>
<dbReference type="GO" id="GO:0016740">
    <property type="term" value="F:transferase activity"/>
    <property type="evidence" value="ECO:0007669"/>
    <property type="project" value="UniProtKB-KW"/>
</dbReference>
<dbReference type="PROSITE" id="PS50980">
    <property type="entry name" value="COA_CT_NTER"/>
    <property type="match status" value="1"/>
</dbReference>
<dbReference type="Pfam" id="PF06833">
    <property type="entry name" value="MdcE"/>
    <property type="match status" value="1"/>
</dbReference>
<dbReference type="GO" id="GO:0004658">
    <property type="term" value="F:propionyl-CoA carboxylase activity"/>
    <property type="evidence" value="ECO:0007669"/>
    <property type="project" value="TreeGrafter"/>
</dbReference>
<keyword evidence="1" id="KW-1133">Transmembrane helix</keyword>
<dbReference type="NCBIfam" id="TIGR03133">
    <property type="entry name" value="malonate_beta"/>
    <property type="match status" value="1"/>
</dbReference>
<dbReference type="AlphaFoldDB" id="A0A916JZ29"/>
<evidence type="ECO:0000313" key="4">
    <source>
        <dbReference type="Proteomes" id="UP000693672"/>
    </source>
</evidence>
<dbReference type="PANTHER" id="PTHR43842:SF2">
    <property type="entry name" value="PROPIONYL-COA CARBOXYLASE BETA CHAIN, MITOCHONDRIAL"/>
    <property type="match status" value="1"/>
</dbReference>
<comment type="caution">
    <text evidence="3">The sequence shown here is derived from an EMBL/GenBank/DDBJ whole genome shotgun (WGS) entry which is preliminary data.</text>
</comment>
<dbReference type="EC" id="2.1.3.15" evidence="3"/>
<evidence type="ECO:0000256" key="1">
    <source>
        <dbReference type="SAM" id="Phobius"/>
    </source>
</evidence>
<proteinExistence type="predicted"/>
<feature type="domain" description="CoA carboxyltransferase N-terminal" evidence="2">
    <location>
        <begin position="1"/>
        <end position="252"/>
    </location>
</feature>
<dbReference type="InterPro" id="IPR017556">
    <property type="entry name" value="Malonate_beta"/>
</dbReference>
<gene>
    <name evidence="3" type="primary">accD_1</name>
    <name evidence="3" type="ORF">PAESOLCIP111_01155</name>
</gene>
<dbReference type="Proteomes" id="UP000693672">
    <property type="component" value="Unassembled WGS sequence"/>
</dbReference>
<dbReference type="RefSeq" id="WP_218090965.1">
    <property type="nucleotide sequence ID" value="NZ_CAJVAS010000003.1"/>
</dbReference>
<dbReference type="EMBL" id="CAJVAS010000003">
    <property type="protein sequence ID" value="CAG7609317.1"/>
    <property type="molecule type" value="Genomic_DNA"/>
</dbReference>
<dbReference type="NCBIfam" id="TIGR03134">
    <property type="entry name" value="malonate_gamma"/>
    <property type="match status" value="1"/>
</dbReference>
<accession>A0A916JZ29</accession>
<reference evidence="3" key="1">
    <citation type="submission" date="2021-06" db="EMBL/GenBank/DDBJ databases">
        <authorList>
            <person name="Criscuolo A."/>
        </authorList>
    </citation>
    <scope>NUCLEOTIDE SEQUENCE</scope>
    <source>
        <strain evidence="3">CIP111600</strain>
    </source>
</reference>
<dbReference type="InterPro" id="IPR051047">
    <property type="entry name" value="AccD/PCCB"/>
</dbReference>
<dbReference type="InterPro" id="IPR009648">
    <property type="entry name" value="Malonate_gamma"/>
</dbReference>
<keyword evidence="3" id="KW-0808">Transferase</keyword>
<protein>
    <submittedName>
        <fullName evidence="3">Acetyl-coenzyme A carboxylase carboxyl transferase subunit beta, chloroplastic</fullName>
        <ecNumber evidence="3">2.1.3.15</ecNumber>
    </submittedName>
</protein>
<dbReference type="InterPro" id="IPR011762">
    <property type="entry name" value="COA_CT_N"/>
</dbReference>
<dbReference type="GO" id="GO:0009317">
    <property type="term" value="C:acetyl-CoA carboxylase complex"/>
    <property type="evidence" value="ECO:0007669"/>
    <property type="project" value="TreeGrafter"/>
</dbReference>
<name>A0A916JZ29_9BACL</name>
<dbReference type="NCBIfam" id="NF005530">
    <property type="entry name" value="PRK07189.1"/>
    <property type="match status" value="1"/>
</dbReference>
<dbReference type="GO" id="GO:0005975">
    <property type="term" value="P:carbohydrate metabolic process"/>
    <property type="evidence" value="ECO:0007669"/>
    <property type="project" value="InterPro"/>
</dbReference>
<sequence>MSRQLGYTSSFIELSARERAKAVLDEGVFRELLDPFQRMESPHLAVQGIVPQSDDGVVAAKGTIDGEPAVLVSVDGRFQGGGIGEISGAKIAGALELALRDNEAGIPTRAVLLLETGGVRLQEGNYGLLAIAEIHAAIVALRRYHPVVCVIAGMIGCFGGMSIAAGLCSAIIMTKQGRLQLNGPEVIEQEAGIEELDSRNRRLIWSMSGGEQRHAIGLADRLVDDDWEEIRDAVRGVYRIRESHSSRSSQVDRFLCRLSKLDTIEAKERLTPDALRSLWGRSDHPERDSVLSSIAQELGAGEGMKNSRGRIFFERLTQSHERVPTGTPSVLSADSRLGQERVRMIAVVPDAGNRFYRARNGEVGLDEGWRIADCVRRAVEEDKDRDKRAIVAIVDVPGQAYGYTEELLGIHQSCAAAADAYATARLAGHPVVALVVGHAISGAFLAHGLQANRIIALDDAGVIVQVMSKQSAARVTRRRVEELDETACSIAATAYDVQSFATLGALHQMLEGIDPDLPTSGDIEAIESALLTAIADARQSPADLSSRLQSVQAQTSRSLSILVRTKLAEQWN</sequence>
<keyword evidence="4" id="KW-1185">Reference proteome</keyword>
<dbReference type="PANTHER" id="PTHR43842">
    <property type="entry name" value="PROPIONYL-COA CARBOXYLASE BETA CHAIN"/>
    <property type="match status" value="1"/>
</dbReference>
<feature type="transmembrane region" description="Helical" evidence="1">
    <location>
        <begin position="147"/>
        <end position="172"/>
    </location>
</feature>
<organism evidence="3 4">
    <name type="scientific">Paenibacillus solanacearum</name>
    <dbReference type="NCBI Taxonomy" id="2048548"/>
    <lineage>
        <taxon>Bacteria</taxon>
        <taxon>Bacillati</taxon>
        <taxon>Bacillota</taxon>
        <taxon>Bacilli</taxon>
        <taxon>Bacillales</taxon>
        <taxon>Paenibacillaceae</taxon>
        <taxon>Paenibacillus</taxon>
    </lineage>
</organism>
<evidence type="ECO:0000259" key="2">
    <source>
        <dbReference type="PROSITE" id="PS50980"/>
    </source>
</evidence>
<keyword evidence="1" id="KW-0812">Transmembrane</keyword>
<keyword evidence="1" id="KW-0472">Membrane</keyword>